<comment type="caution">
    <text evidence="2">The sequence shown here is derived from an EMBL/GenBank/DDBJ whole genome shotgun (WGS) entry which is preliminary data.</text>
</comment>
<reference evidence="2 3" key="1">
    <citation type="submission" date="2022-10" db="EMBL/GenBank/DDBJ databases">
        <title>Aestuariibacter sp. AA17 isolated from Montipora capitata coral fragment.</title>
        <authorList>
            <person name="Emsley S.A."/>
            <person name="Pfannmuller K.M."/>
            <person name="Loughran R.M."/>
            <person name="Shlafstein M."/>
            <person name="Papke E."/>
            <person name="Saw J.H."/>
            <person name="Ushijima B."/>
            <person name="Videau P."/>
        </authorList>
    </citation>
    <scope>NUCLEOTIDE SEQUENCE [LARGE SCALE GENOMIC DNA]</scope>
    <source>
        <strain evidence="2 3">AA17</strain>
    </source>
</reference>
<sequence length="255" mass="27943">MKKHATFIILLSWLTACSSSQGWSDLWGKEAPKHSQSASAPSLNIMDVSGTSTQVSASDTSWHEQYVPVRAQLDSNGTKQSGANYSGGKGVYNGEMLNKHIGDYVQNMTQDLIGNMAFVSQNTPIGVTHFALIDSDLQKTNVLGFQLAESFIHELHKFRIPVIDYKATDYIRVTPVGDFFLSRDFLELSNNEPINYILTGTMTRHQGGYLINARVLGLKNKAVVASAQMLVPFYVVDALLPSIDDAANGVKLIQG</sequence>
<accession>A0ABT3A376</accession>
<keyword evidence="3" id="KW-1185">Reference proteome</keyword>
<organism evidence="2 3">
    <name type="scientific">Fluctibacter corallii</name>
    <dbReference type="NCBI Taxonomy" id="2984329"/>
    <lineage>
        <taxon>Bacteria</taxon>
        <taxon>Pseudomonadati</taxon>
        <taxon>Pseudomonadota</taxon>
        <taxon>Gammaproteobacteria</taxon>
        <taxon>Alteromonadales</taxon>
        <taxon>Alteromonadaceae</taxon>
        <taxon>Fluctibacter</taxon>
    </lineage>
</organism>
<dbReference type="Proteomes" id="UP001652504">
    <property type="component" value="Unassembled WGS sequence"/>
</dbReference>
<dbReference type="InterPro" id="IPR041215">
    <property type="entry name" value="FlgO_dom"/>
</dbReference>
<evidence type="ECO:0000313" key="2">
    <source>
        <dbReference type="EMBL" id="MCV2883084.1"/>
    </source>
</evidence>
<evidence type="ECO:0000313" key="3">
    <source>
        <dbReference type="Proteomes" id="UP001652504"/>
    </source>
</evidence>
<proteinExistence type="predicted"/>
<dbReference type="Pfam" id="PF17680">
    <property type="entry name" value="FlgO"/>
    <property type="match status" value="1"/>
</dbReference>
<name>A0ABT3A376_9ALTE</name>
<protein>
    <submittedName>
        <fullName evidence="2">FlgO family outer membrane protein</fullName>
    </submittedName>
</protein>
<dbReference type="EMBL" id="JAOWKX010000001">
    <property type="protein sequence ID" value="MCV2883084.1"/>
    <property type="molecule type" value="Genomic_DNA"/>
</dbReference>
<feature type="domain" description="FlgO" evidence="1">
    <location>
        <begin position="107"/>
        <end position="235"/>
    </location>
</feature>
<evidence type="ECO:0000259" key="1">
    <source>
        <dbReference type="Pfam" id="PF17680"/>
    </source>
</evidence>
<dbReference type="RefSeq" id="WP_263710293.1">
    <property type="nucleotide sequence ID" value="NZ_JAOWKX010000001.1"/>
</dbReference>
<gene>
    <name evidence="2" type="ORF">OE749_00045</name>
</gene>
<dbReference type="PROSITE" id="PS51257">
    <property type="entry name" value="PROKAR_LIPOPROTEIN"/>
    <property type="match status" value="1"/>
</dbReference>